<sequence length="397" mass="47263">MSIQDYITKREELQKTFIDFLDDQETILLKSHDLMISINDPDISEDKYELKALCYLICKISNNHHRTPLFHNKIDQILQLIEPKIKKFLTNKEIFRIFKTNKRILLFLIKEKLLTIDKSIVQTMKKEKYQRAKYFYFFYPEIKTFIDEKQRDEIENEVNKTSKNNPCLFEDMRTKAENPEPICEIIRNDSIDDFVSYLTLHTNSKNMIIEPSIFETNPFLYNRELTLLEYSTFFGSIQIFKFLLLNGARLTPSLWIFAIHGQNPDIIHLLEEKKIQPLDCSFKECLKESIKCHYVNITSYILNSISDGYQIDDLDFSSLIIDNHNYSYFPTDLENPSIFLDLCKYNYVNLVKLLLKTKKIDVNQSVIHTNYNFHEIPRFLFSIKFQNDFFESNSIVK</sequence>
<comment type="caution">
    <text evidence="1">The sequence shown here is derived from an EMBL/GenBank/DDBJ whole genome shotgun (WGS) entry which is preliminary data.</text>
</comment>
<evidence type="ECO:0000313" key="2">
    <source>
        <dbReference type="Proteomes" id="UP001470230"/>
    </source>
</evidence>
<dbReference type="Proteomes" id="UP001470230">
    <property type="component" value="Unassembled WGS sequence"/>
</dbReference>
<name>A0ABR2JXF2_9EUKA</name>
<dbReference type="PANTHER" id="PTHR24159:SF5">
    <property type="entry name" value="ANK_REP_REGION DOMAIN-CONTAINING PROTEIN"/>
    <property type="match status" value="1"/>
</dbReference>
<gene>
    <name evidence="1" type="ORF">M9Y10_045157</name>
</gene>
<organism evidence="1 2">
    <name type="scientific">Tritrichomonas musculus</name>
    <dbReference type="NCBI Taxonomy" id="1915356"/>
    <lineage>
        <taxon>Eukaryota</taxon>
        <taxon>Metamonada</taxon>
        <taxon>Parabasalia</taxon>
        <taxon>Tritrichomonadida</taxon>
        <taxon>Tritrichomonadidae</taxon>
        <taxon>Tritrichomonas</taxon>
    </lineage>
</organism>
<protein>
    <recommendedName>
        <fullName evidence="3">DUF3447 domain-containing protein</fullName>
    </recommendedName>
</protein>
<keyword evidence="2" id="KW-1185">Reference proteome</keyword>
<evidence type="ECO:0008006" key="3">
    <source>
        <dbReference type="Google" id="ProtNLM"/>
    </source>
</evidence>
<dbReference type="InterPro" id="IPR036770">
    <property type="entry name" value="Ankyrin_rpt-contain_sf"/>
</dbReference>
<dbReference type="PANTHER" id="PTHR24159">
    <property type="match status" value="1"/>
</dbReference>
<reference evidence="1 2" key="1">
    <citation type="submission" date="2024-04" db="EMBL/GenBank/DDBJ databases">
        <title>Tritrichomonas musculus Genome.</title>
        <authorList>
            <person name="Alves-Ferreira E."/>
            <person name="Grigg M."/>
            <person name="Lorenzi H."/>
            <person name="Galac M."/>
        </authorList>
    </citation>
    <scope>NUCLEOTIDE SEQUENCE [LARGE SCALE GENOMIC DNA]</scope>
    <source>
        <strain evidence="1 2">EAF2021</strain>
    </source>
</reference>
<proteinExistence type="predicted"/>
<dbReference type="EMBL" id="JAPFFF010000009">
    <property type="protein sequence ID" value="KAK8882515.1"/>
    <property type="molecule type" value="Genomic_DNA"/>
</dbReference>
<dbReference type="SUPFAM" id="SSF48403">
    <property type="entry name" value="Ankyrin repeat"/>
    <property type="match status" value="1"/>
</dbReference>
<accession>A0ABR2JXF2</accession>
<evidence type="ECO:0000313" key="1">
    <source>
        <dbReference type="EMBL" id="KAK8882515.1"/>
    </source>
</evidence>